<gene>
    <name evidence="1" type="ORF">HDF16_000030</name>
</gene>
<dbReference type="InterPro" id="IPR018550">
    <property type="entry name" value="Lipid-A_deacylase-rel"/>
</dbReference>
<evidence type="ECO:0000313" key="2">
    <source>
        <dbReference type="Proteomes" id="UP000540989"/>
    </source>
</evidence>
<comment type="caution">
    <text evidence="1">The sequence shown here is derived from an EMBL/GenBank/DDBJ whole genome shotgun (WGS) entry which is preliminary data.</text>
</comment>
<reference evidence="1 2" key="1">
    <citation type="submission" date="2020-08" db="EMBL/GenBank/DDBJ databases">
        <title>Genomic Encyclopedia of Type Strains, Phase IV (KMG-V): Genome sequencing to study the core and pangenomes of soil and plant-associated prokaryotes.</title>
        <authorList>
            <person name="Whitman W."/>
        </authorList>
    </citation>
    <scope>NUCLEOTIDE SEQUENCE [LARGE SCALE GENOMIC DNA]</scope>
    <source>
        <strain evidence="1 2">M8UP14</strain>
    </source>
</reference>
<dbReference type="Pfam" id="PF09411">
    <property type="entry name" value="PagL"/>
    <property type="match status" value="1"/>
</dbReference>
<dbReference type="AlphaFoldDB" id="A0A7W7Z9Q2"/>
<evidence type="ECO:0000313" key="1">
    <source>
        <dbReference type="EMBL" id="MBB5055361.1"/>
    </source>
</evidence>
<protein>
    <submittedName>
        <fullName evidence="1">Opacity protein-like surface antigen</fullName>
    </submittedName>
</protein>
<organism evidence="1 2">
    <name type="scientific">Granulicella aggregans</name>
    <dbReference type="NCBI Taxonomy" id="474949"/>
    <lineage>
        <taxon>Bacteria</taxon>
        <taxon>Pseudomonadati</taxon>
        <taxon>Acidobacteriota</taxon>
        <taxon>Terriglobia</taxon>
        <taxon>Terriglobales</taxon>
        <taxon>Acidobacteriaceae</taxon>
        <taxon>Granulicella</taxon>
    </lineage>
</organism>
<dbReference type="Proteomes" id="UP000540989">
    <property type="component" value="Unassembled WGS sequence"/>
</dbReference>
<dbReference type="RefSeq" id="WP_184212999.1">
    <property type="nucleotide sequence ID" value="NZ_JACHIP010000001.1"/>
</dbReference>
<sequence length="258" mass="28341">MTLAELLKRSVLFLCLGVSLQGVEAQVKPDGPDIYGAKNKFGVMAEYSNDSSHIILGQSENIKLGAVGVQYQRRLFATRYFVFSYAAEFRPVILESIPTQTLTITEVFGGSTIPPQTFTDSPSLTARCVPGDVKFSPPAVPPPYIYASEIITTCGRQTNFAQGLSPAGFRVNFRPRHRLQPTFSTLEGYIFSTKPLPIAGAGSFNFAFELGAGLEYYLAPKRSVRLEYQLQHYSNGYTADTNPGVDSGIFKLSYSFGR</sequence>
<proteinExistence type="predicted"/>
<dbReference type="EMBL" id="JACHIP010000001">
    <property type="protein sequence ID" value="MBB5055361.1"/>
    <property type="molecule type" value="Genomic_DNA"/>
</dbReference>
<keyword evidence="2" id="KW-1185">Reference proteome</keyword>
<name>A0A7W7Z9Q2_9BACT</name>
<dbReference type="SUPFAM" id="SSF56925">
    <property type="entry name" value="OMPA-like"/>
    <property type="match status" value="1"/>
</dbReference>
<accession>A0A7W7Z9Q2</accession>
<dbReference type="Gene3D" id="2.40.160.20">
    <property type="match status" value="1"/>
</dbReference>
<dbReference type="InterPro" id="IPR011250">
    <property type="entry name" value="OMP/PagP_B-barrel"/>
</dbReference>